<keyword evidence="2" id="KW-0472">Membrane</keyword>
<feature type="transmembrane region" description="Helical" evidence="2">
    <location>
        <begin position="20"/>
        <end position="39"/>
    </location>
</feature>
<accession>A0A8C2G7J3</accession>
<name>A0A8C2G7J3_CYPCA</name>
<evidence type="ECO:0000256" key="2">
    <source>
        <dbReference type="SAM" id="Phobius"/>
    </source>
</evidence>
<reference evidence="3" key="1">
    <citation type="submission" date="2025-08" db="UniProtKB">
        <authorList>
            <consortium name="Ensembl"/>
        </authorList>
    </citation>
    <scope>IDENTIFICATION</scope>
</reference>
<evidence type="ECO:0000313" key="4">
    <source>
        <dbReference type="Proteomes" id="UP000694701"/>
    </source>
</evidence>
<keyword evidence="2" id="KW-0812">Transmembrane</keyword>
<dbReference type="Ensembl" id="ENSCCRT00020072897.1">
    <property type="protein sequence ID" value="ENSCCRP00020066249.1"/>
    <property type="gene ID" value="ENSCCRG00020031135.1"/>
</dbReference>
<proteinExistence type="predicted"/>
<sequence>MPCTSKQNLPTNLLTVQWELFLPILLHLTTGLLGSSILAQDKVKSCCTKVSKAKVTEPIIKFFSQRNKHLTSTPSPASSISGQTRVRGSTQATDSSPIMNIKK</sequence>
<protein>
    <submittedName>
        <fullName evidence="3">Uncharacterized protein</fullName>
    </submittedName>
</protein>
<feature type="compositionally biased region" description="Polar residues" evidence="1">
    <location>
        <begin position="70"/>
        <end position="103"/>
    </location>
</feature>
<evidence type="ECO:0000256" key="1">
    <source>
        <dbReference type="SAM" id="MobiDB-lite"/>
    </source>
</evidence>
<dbReference type="Proteomes" id="UP000694701">
    <property type="component" value="Unplaced"/>
</dbReference>
<feature type="region of interest" description="Disordered" evidence="1">
    <location>
        <begin position="67"/>
        <end position="103"/>
    </location>
</feature>
<organism evidence="3 4">
    <name type="scientific">Cyprinus carpio</name>
    <name type="common">Common carp</name>
    <dbReference type="NCBI Taxonomy" id="7962"/>
    <lineage>
        <taxon>Eukaryota</taxon>
        <taxon>Metazoa</taxon>
        <taxon>Chordata</taxon>
        <taxon>Craniata</taxon>
        <taxon>Vertebrata</taxon>
        <taxon>Euteleostomi</taxon>
        <taxon>Actinopterygii</taxon>
        <taxon>Neopterygii</taxon>
        <taxon>Teleostei</taxon>
        <taxon>Ostariophysi</taxon>
        <taxon>Cypriniformes</taxon>
        <taxon>Cyprinidae</taxon>
        <taxon>Cyprininae</taxon>
        <taxon>Cyprinus</taxon>
    </lineage>
</organism>
<keyword evidence="2" id="KW-1133">Transmembrane helix</keyword>
<evidence type="ECO:0000313" key="3">
    <source>
        <dbReference type="Ensembl" id="ENSCCRP00020066249.1"/>
    </source>
</evidence>
<dbReference type="AlphaFoldDB" id="A0A8C2G7J3"/>